<evidence type="ECO:0000256" key="3">
    <source>
        <dbReference type="HAMAP-Rule" id="MF_01357"/>
    </source>
</evidence>
<dbReference type="PATRIC" id="fig|888050.3.peg.1194"/>
<comment type="subcellular location">
    <subcellularLocation>
        <location evidence="3">Cell membrane</location>
        <topology evidence="3">Peripheral membrane protein</topology>
        <orientation evidence="3">Cytoplasmic side</orientation>
    </subcellularLocation>
</comment>
<dbReference type="NCBIfam" id="TIGR01961">
    <property type="entry name" value="NuoC_fam"/>
    <property type="match status" value="1"/>
</dbReference>
<dbReference type="GO" id="GO:0008137">
    <property type="term" value="F:NADH dehydrogenase (ubiquinone) activity"/>
    <property type="evidence" value="ECO:0007669"/>
    <property type="project" value="InterPro"/>
</dbReference>
<keyword evidence="6" id="KW-1185">Reference proteome</keyword>
<dbReference type="HOGENOM" id="CLU_042628_4_0_11"/>
<comment type="catalytic activity">
    <reaction evidence="3">
        <text>a quinone + NADH + 5 H(+)(in) = a quinol + NAD(+) + 4 H(+)(out)</text>
        <dbReference type="Rhea" id="RHEA:57888"/>
        <dbReference type="ChEBI" id="CHEBI:15378"/>
        <dbReference type="ChEBI" id="CHEBI:24646"/>
        <dbReference type="ChEBI" id="CHEBI:57540"/>
        <dbReference type="ChEBI" id="CHEBI:57945"/>
        <dbReference type="ChEBI" id="CHEBI:132124"/>
    </reaction>
</comment>
<keyword evidence="3" id="KW-0472">Membrane</keyword>
<dbReference type="Proteomes" id="UP000013015">
    <property type="component" value="Unassembled WGS sequence"/>
</dbReference>
<dbReference type="HAMAP" id="MF_01357">
    <property type="entry name" value="NDH1_NuoC"/>
    <property type="match status" value="1"/>
</dbReference>
<feature type="domain" description="NADH:ubiquinone oxidoreductase 30kDa subunit" evidence="4">
    <location>
        <begin position="96"/>
        <end position="216"/>
    </location>
</feature>
<dbReference type="InterPro" id="IPR010218">
    <property type="entry name" value="NADH_DH_suC"/>
</dbReference>
<name>N6W637_9ACTO</name>
<dbReference type="NCBIfam" id="NF005856">
    <property type="entry name" value="PRK07785.1"/>
    <property type="match status" value="1"/>
</dbReference>
<dbReference type="eggNOG" id="COG0852">
    <property type="taxonomic scope" value="Bacteria"/>
</dbReference>
<keyword evidence="3" id="KW-0520">NAD</keyword>
<dbReference type="STRING" id="888050.HMPREF9004_1252"/>
<comment type="caution">
    <text evidence="5">The sequence shown here is derived from an EMBL/GenBank/DDBJ whole genome shotgun (WGS) entry which is preliminary data.</text>
</comment>
<dbReference type="EMBL" id="AQHZ01000021">
    <property type="protein sequence ID" value="ENO17980.1"/>
    <property type="molecule type" value="Genomic_DNA"/>
</dbReference>
<organism evidence="5 6">
    <name type="scientific">Schaalia cardiffensis F0333</name>
    <dbReference type="NCBI Taxonomy" id="888050"/>
    <lineage>
        <taxon>Bacteria</taxon>
        <taxon>Bacillati</taxon>
        <taxon>Actinomycetota</taxon>
        <taxon>Actinomycetes</taxon>
        <taxon>Actinomycetales</taxon>
        <taxon>Actinomycetaceae</taxon>
        <taxon>Schaalia</taxon>
    </lineage>
</organism>
<reference evidence="5 6" key="1">
    <citation type="submission" date="2013-03" db="EMBL/GenBank/DDBJ databases">
        <title>Reference genome for the Human Microbiome Project.</title>
        <authorList>
            <person name="Aqrawi P."/>
            <person name="Ayvaz T."/>
            <person name="Bess C."/>
            <person name="Blankenburg K."/>
            <person name="Coyle M."/>
            <person name="Deng J."/>
            <person name="Forbes L."/>
            <person name="Fowler G."/>
            <person name="Francisco L."/>
            <person name="Fu Q."/>
            <person name="Gibbs R."/>
            <person name="Gross S."/>
            <person name="Gubbala S."/>
            <person name="Hale W."/>
            <person name="Hemphill L."/>
            <person name="Highlander S."/>
            <person name="Hirani K."/>
            <person name="Jackson L."/>
            <person name="Jakkamsetti A."/>
            <person name="Javaid M."/>
            <person name="Jayaseelan J.C."/>
            <person name="Jiang H."/>
            <person name="Joshi V."/>
            <person name="Korchina V."/>
            <person name="Kovar C."/>
            <person name="Lara F."/>
            <person name="Lee S."/>
            <person name="Liu Y."/>
            <person name="Mata R."/>
            <person name="Mathew T."/>
            <person name="Munidasa M."/>
            <person name="Muzny D."/>
            <person name="Nazareth L."/>
            <person name="Ngo R."/>
            <person name="Nguyen L."/>
            <person name="Nguyen N."/>
            <person name="Okwuonu G."/>
            <person name="Ongeri F."/>
            <person name="Palculict T."/>
            <person name="Patil S."/>
            <person name="Petrosino J."/>
            <person name="Pham C."/>
            <person name="Pham P."/>
            <person name="Pu L.-L."/>
            <person name="Qin X."/>
            <person name="Qu J."/>
            <person name="Reid J."/>
            <person name="Ross M."/>
            <person name="Ruth R."/>
            <person name="Saada N."/>
            <person name="San Lucas F."/>
            <person name="Santibanez J."/>
            <person name="Shang Y."/>
            <person name="Simmons D."/>
            <person name="Song X.-Z."/>
            <person name="Tang L.-Y."/>
            <person name="Thornton R."/>
            <person name="Warren J."/>
            <person name="Weissenberger G."/>
            <person name="Wilczek-Boney K."/>
            <person name="Worley K."/>
            <person name="Youmans B."/>
            <person name="Zhang J."/>
            <person name="Zhang L."/>
            <person name="Zhao Z."/>
            <person name="Zhou C."/>
            <person name="Zhu D."/>
            <person name="Zhu Y."/>
        </authorList>
    </citation>
    <scope>NUCLEOTIDE SEQUENCE [LARGE SCALE GENOMIC DNA]</scope>
    <source>
        <strain evidence="5 6">F0333</strain>
    </source>
</reference>
<sequence length="236" mass="26516">MSDELVTPSDATGVAPLRAFAPPELITRRHGMFPDTSGFSGLVTESFLPGESPRPYGSWFDTVVDVLEELLSADGLDIKDVIEKVVVDRGELTIFIAREHIVRVAKYLRDDNDLRFEMCLGTNGVHYPSDEGRELHAIYPFWSITHNRMIRLEVTCPDADPHIPSIVSIYPGNDWQERETWDLIGIVFDGHPSLTRTALPDDWVGHPQRKDYPLGGIPVEYKGATIAPADTRRSYK</sequence>
<dbReference type="InterPro" id="IPR001268">
    <property type="entry name" value="NADH_UbQ_OxRdtase_30kDa_su"/>
</dbReference>
<comment type="function">
    <text evidence="3">NDH-1 shuttles electrons from NADH, via FMN and iron-sulfur (Fe-S) centers, to quinones in the respiratory chain. The immediate electron acceptor for the enzyme in this species is believed to be a menaquinone. Couples the redox reaction to proton translocation (for every two electrons transferred, four hydrogen ions are translocated across the cytoplasmic membrane), and thus conserves the redox energy in a proton gradient.</text>
</comment>
<evidence type="ECO:0000256" key="2">
    <source>
        <dbReference type="ARBA" id="ARBA00022448"/>
    </source>
</evidence>
<dbReference type="EC" id="7.1.1.-" evidence="3"/>
<gene>
    <name evidence="3 5" type="primary">nuoC</name>
    <name evidence="5" type="ORF">HMPREF9004_1252</name>
</gene>
<dbReference type="GO" id="GO:0048038">
    <property type="term" value="F:quinone binding"/>
    <property type="evidence" value="ECO:0007669"/>
    <property type="project" value="UniProtKB-KW"/>
</dbReference>
<comment type="similarity">
    <text evidence="1 3">Belongs to the complex I 30 kDa subunit family.</text>
</comment>
<dbReference type="InterPro" id="IPR037232">
    <property type="entry name" value="NADH_quin_OxRdtase_su_C/D-like"/>
</dbReference>
<dbReference type="SUPFAM" id="SSF143243">
    <property type="entry name" value="Nqo5-like"/>
    <property type="match status" value="1"/>
</dbReference>
<keyword evidence="3" id="KW-1278">Translocase</keyword>
<keyword evidence="5" id="KW-0560">Oxidoreductase</keyword>
<dbReference type="OrthoDB" id="9803286at2"/>
<keyword evidence="2 3" id="KW-0813">Transport</keyword>
<dbReference type="AlphaFoldDB" id="N6W637"/>
<keyword evidence="3" id="KW-1003">Cell membrane</keyword>
<evidence type="ECO:0000259" key="4">
    <source>
        <dbReference type="Pfam" id="PF00329"/>
    </source>
</evidence>
<evidence type="ECO:0000313" key="6">
    <source>
        <dbReference type="Proteomes" id="UP000013015"/>
    </source>
</evidence>
<dbReference type="PANTHER" id="PTHR10884:SF14">
    <property type="entry name" value="NADH DEHYDROGENASE [UBIQUINONE] IRON-SULFUR PROTEIN 3, MITOCHONDRIAL"/>
    <property type="match status" value="1"/>
</dbReference>
<dbReference type="GO" id="GO:0005886">
    <property type="term" value="C:plasma membrane"/>
    <property type="evidence" value="ECO:0007669"/>
    <property type="project" value="UniProtKB-SubCell"/>
</dbReference>
<proteinExistence type="inferred from homology"/>
<keyword evidence="3" id="KW-0874">Quinone</keyword>
<comment type="subunit">
    <text evidence="3">NDH-1 is composed of 14 different subunits. Subunits NuoB, C, D, E, F, and G constitute the peripheral sector of the complex.</text>
</comment>
<evidence type="ECO:0000256" key="1">
    <source>
        <dbReference type="ARBA" id="ARBA00007569"/>
    </source>
</evidence>
<accession>N6W637</accession>
<dbReference type="GO" id="GO:0050136">
    <property type="term" value="F:NADH dehydrogenase (quinone) (non-electrogenic) activity"/>
    <property type="evidence" value="ECO:0007669"/>
    <property type="project" value="UniProtKB-UniRule"/>
</dbReference>
<protein>
    <recommendedName>
        <fullName evidence="3">NADH-quinone oxidoreductase subunit C</fullName>
        <ecNumber evidence="3">7.1.1.-</ecNumber>
    </recommendedName>
    <alternativeName>
        <fullName evidence="3">NADH dehydrogenase I subunit C</fullName>
    </alternativeName>
    <alternativeName>
        <fullName evidence="3">NDH-1 subunit C</fullName>
    </alternativeName>
</protein>
<dbReference type="PANTHER" id="PTHR10884">
    <property type="entry name" value="NADH DEHYDROGENASE UBIQUINONE IRON-SULFUR PROTEIN 3"/>
    <property type="match status" value="1"/>
</dbReference>
<dbReference type="Gene3D" id="3.30.460.80">
    <property type="entry name" value="NADH:ubiquinone oxidoreductase, 30kDa subunit"/>
    <property type="match status" value="1"/>
</dbReference>
<evidence type="ECO:0000313" key="5">
    <source>
        <dbReference type="EMBL" id="ENO17980.1"/>
    </source>
</evidence>
<dbReference type="RefSeq" id="WP_005963429.1">
    <property type="nucleotide sequence ID" value="NZ_CP040505.1"/>
</dbReference>
<dbReference type="Pfam" id="PF00329">
    <property type="entry name" value="Complex1_30kDa"/>
    <property type="match status" value="1"/>
</dbReference>